<reference evidence="2 3" key="1">
    <citation type="submission" date="2017-12" db="EMBL/GenBank/DDBJ databases">
        <title>The genome sequence of Caulobacter flavus CGMCC1 15093.</title>
        <authorList>
            <person name="Gao J."/>
            <person name="Mao X."/>
            <person name="Sun J."/>
        </authorList>
    </citation>
    <scope>NUCLEOTIDE SEQUENCE [LARGE SCALE GENOMIC DNA]</scope>
    <source>
        <strain evidence="2 3">CGMCC1 15093</strain>
    </source>
</reference>
<sequence length="63" mass="6516">MRVLAAAPSAEREPLSSTDAAAGLDDGLRARLDALARRRAESGPFGDHPDGIGPTLGMDLSRS</sequence>
<feature type="region of interest" description="Disordered" evidence="1">
    <location>
        <begin position="39"/>
        <end position="63"/>
    </location>
</feature>
<dbReference type="Proteomes" id="UP000234483">
    <property type="component" value="Unassembled WGS sequence"/>
</dbReference>
<accession>A0A2N5CQ44</accession>
<organism evidence="2 3">
    <name type="scientific">Caulobacter flavus</name>
    <dbReference type="NCBI Taxonomy" id="1679497"/>
    <lineage>
        <taxon>Bacteria</taxon>
        <taxon>Pseudomonadati</taxon>
        <taxon>Pseudomonadota</taxon>
        <taxon>Alphaproteobacteria</taxon>
        <taxon>Caulobacterales</taxon>
        <taxon>Caulobacteraceae</taxon>
        <taxon>Caulobacter</taxon>
    </lineage>
</organism>
<evidence type="ECO:0000313" key="2">
    <source>
        <dbReference type="EMBL" id="PLR09273.1"/>
    </source>
</evidence>
<proteinExistence type="predicted"/>
<name>A0A2N5CQ44_9CAUL</name>
<protein>
    <submittedName>
        <fullName evidence="2">Uncharacterized protein</fullName>
    </submittedName>
</protein>
<evidence type="ECO:0000313" key="3">
    <source>
        <dbReference type="Proteomes" id="UP000234483"/>
    </source>
</evidence>
<feature type="region of interest" description="Disordered" evidence="1">
    <location>
        <begin position="1"/>
        <end position="23"/>
    </location>
</feature>
<dbReference type="EMBL" id="PJRQ01000040">
    <property type="protein sequence ID" value="PLR09273.1"/>
    <property type="molecule type" value="Genomic_DNA"/>
</dbReference>
<dbReference type="AlphaFoldDB" id="A0A2N5CQ44"/>
<evidence type="ECO:0000256" key="1">
    <source>
        <dbReference type="SAM" id="MobiDB-lite"/>
    </source>
</evidence>
<gene>
    <name evidence="2" type="ORF">CFHF_18455</name>
</gene>
<comment type="caution">
    <text evidence="2">The sequence shown here is derived from an EMBL/GenBank/DDBJ whole genome shotgun (WGS) entry which is preliminary data.</text>
</comment>